<dbReference type="Proteomes" id="UP001321749">
    <property type="component" value="Unassembled WGS sequence"/>
</dbReference>
<feature type="compositionally biased region" description="Low complexity" evidence="2">
    <location>
        <begin position="369"/>
        <end position="378"/>
    </location>
</feature>
<dbReference type="AlphaFoldDB" id="A0AAV9I1M6"/>
<feature type="compositionally biased region" description="Low complexity" evidence="2">
    <location>
        <begin position="71"/>
        <end position="82"/>
    </location>
</feature>
<evidence type="ECO:0000259" key="3">
    <source>
        <dbReference type="PROSITE" id="PS50157"/>
    </source>
</evidence>
<evidence type="ECO:0000256" key="1">
    <source>
        <dbReference type="PROSITE-ProRule" id="PRU00042"/>
    </source>
</evidence>
<sequence length="426" mass="45638">MFVIPQPQQPTTSLPRSGSDQVSGKKPSSETITSPLLSPISNSMERGAPEYSQSGLPSPYPSTVGDTQSEASSADHATAATAPYGTQQEVRPPTYSATATPTSSDYGVYPGSARSTSFPDTHIRSHYQASNHGGSSGGMAQTPTSPSMPTQDGRSHQAPNHKSDTEVPIDPSIAAPSPTTYAHGTYSPYAPPQDMSSHAYSHPGQGIYPQARPDWAGYGQGGGGIPAGHHVFSQTPASAAAQSRPNQVYSFVPIPGAQQHKRPRRRYEEIERMYKCGWNGCEKAYGTLNHLNAHVTMQAHGAKRTPEEFKEIRKEWKARKKEEEAQRKAEEERQRQAVATAAAQNGGPDQGDGTQPPTTYAGTRTVQLPPIGYQAAQYPAPPSAGIQPPLPEYSSSHVYPSYSPASPYGQPSQSMYSQHNGGQTNH</sequence>
<dbReference type="PROSITE" id="PS00028">
    <property type="entry name" value="ZINC_FINGER_C2H2_1"/>
    <property type="match status" value="1"/>
</dbReference>
<feature type="compositionally biased region" description="Low complexity" evidence="2">
    <location>
        <begin position="336"/>
        <end position="359"/>
    </location>
</feature>
<proteinExistence type="predicted"/>
<dbReference type="GO" id="GO:0008270">
    <property type="term" value="F:zinc ion binding"/>
    <property type="evidence" value="ECO:0007669"/>
    <property type="project" value="UniProtKB-KW"/>
</dbReference>
<feature type="domain" description="C2H2-type" evidence="3">
    <location>
        <begin position="274"/>
        <end position="305"/>
    </location>
</feature>
<protein>
    <recommendedName>
        <fullName evidence="3">C2H2-type domain-containing protein</fullName>
    </recommendedName>
</protein>
<dbReference type="PANTHER" id="PTHR36167:SF3">
    <property type="entry name" value="C2H2 FINGER DOMAIN TRANSCRIPTION FACTOR (EUROFUNG)-RELATED"/>
    <property type="match status" value="1"/>
</dbReference>
<comment type="caution">
    <text evidence="4">The sequence shown here is derived from an EMBL/GenBank/DDBJ whole genome shotgun (WGS) entry which is preliminary data.</text>
</comment>
<name>A0AAV9I1M6_9PEZI</name>
<feature type="region of interest" description="Disordered" evidence="2">
    <location>
        <begin position="320"/>
        <end position="426"/>
    </location>
</feature>
<dbReference type="EMBL" id="MU864937">
    <property type="protein sequence ID" value="KAK4465712.1"/>
    <property type="molecule type" value="Genomic_DNA"/>
</dbReference>
<organism evidence="4 5">
    <name type="scientific">Cladorrhinum samala</name>
    <dbReference type="NCBI Taxonomy" id="585594"/>
    <lineage>
        <taxon>Eukaryota</taxon>
        <taxon>Fungi</taxon>
        <taxon>Dikarya</taxon>
        <taxon>Ascomycota</taxon>
        <taxon>Pezizomycotina</taxon>
        <taxon>Sordariomycetes</taxon>
        <taxon>Sordariomycetidae</taxon>
        <taxon>Sordariales</taxon>
        <taxon>Podosporaceae</taxon>
        <taxon>Cladorrhinum</taxon>
    </lineage>
</organism>
<feature type="compositionally biased region" description="Polar residues" evidence="2">
    <location>
        <begin position="127"/>
        <end position="160"/>
    </location>
</feature>
<dbReference type="PANTHER" id="PTHR36167">
    <property type="entry name" value="C2H2 FINGER DOMAIN TRANSCRIPTION FACTOR (EUROFUNG)-RELATED"/>
    <property type="match status" value="1"/>
</dbReference>
<keyword evidence="1" id="KW-0862">Zinc</keyword>
<feature type="compositionally biased region" description="Polar residues" evidence="2">
    <location>
        <begin position="9"/>
        <end position="22"/>
    </location>
</feature>
<keyword evidence="5" id="KW-1185">Reference proteome</keyword>
<feature type="region of interest" description="Disordered" evidence="2">
    <location>
        <begin position="1"/>
        <end position="206"/>
    </location>
</feature>
<feature type="compositionally biased region" description="Low complexity" evidence="2">
    <location>
        <begin position="393"/>
        <end position="414"/>
    </location>
</feature>
<dbReference type="PROSITE" id="PS50157">
    <property type="entry name" value="ZINC_FINGER_C2H2_2"/>
    <property type="match status" value="1"/>
</dbReference>
<feature type="compositionally biased region" description="Low complexity" evidence="2">
    <location>
        <begin position="92"/>
        <end position="104"/>
    </location>
</feature>
<reference evidence="4" key="2">
    <citation type="submission" date="2023-06" db="EMBL/GenBank/DDBJ databases">
        <authorList>
            <consortium name="Lawrence Berkeley National Laboratory"/>
            <person name="Mondo S.J."/>
            <person name="Hensen N."/>
            <person name="Bonometti L."/>
            <person name="Westerberg I."/>
            <person name="Brannstrom I.O."/>
            <person name="Guillou S."/>
            <person name="Cros-Aarteil S."/>
            <person name="Calhoun S."/>
            <person name="Haridas S."/>
            <person name="Kuo A."/>
            <person name="Pangilinan J."/>
            <person name="Riley R."/>
            <person name="Labutti K."/>
            <person name="Andreopoulos B."/>
            <person name="Lipzen A."/>
            <person name="Chen C."/>
            <person name="Yanf M."/>
            <person name="Daum C."/>
            <person name="Ng V."/>
            <person name="Clum A."/>
            <person name="Steindorff A."/>
            <person name="Ohm R."/>
            <person name="Martin F."/>
            <person name="Silar P."/>
            <person name="Natvig D."/>
            <person name="Lalanne C."/>
            <person name="Gautier V."/>
            <person name="Ament-Velasquez S.L."/>
            <person name="Kruys A."/>
            <person name="Hutchinson M.I."/>
            <person name="Powell A.J."/>
            <person name="Barry K."/>
            <person name="Miller A.N."/>
            <person name="Grigoriev I.V."/>
            <person name="Debuchy R."/>
            <person name="Gladieux P."/>
            <person name="Thoren M.H."/>
            <person name="Johannesson H."/>
        </authorList>
    </citation>
    <scope>NUCLEOTIDE SEQUENCE</scope>
    <source>
        <strain evidence="4">PSN324</strain>
    </source>
</reference>
<evidence type="ECO:0000256" key="2">
    <source>
        <dbReference type="SAM" id="MobiDB-lite"/>
    </source>
</evidence>
<dbReference type="InterPro" id="IPR013087">
    <property type="entry name" value="Znf_C2H2_type"/>
</dbReference>
<evidence type="ECO:0000313" key="5">
    <source>
        <dbReference type="Proteomes" id="UP001321749"/>
    </source>
</evidence>
<dbReference type="GO" id="GO:0006355">
    <property type="term" value="P:regulation of DNA-templated transcription"/>
    <property type="evidence" value="ECO:0007669"/>
    <property type="project" value="InterPro"/>
</dbReference>
<gene>
    <name evidence="4" type="ORF">QBC42DRAFT_3313</name>
</gene>
<keyword evidence="1" id="KW-0479">Metal-binding</keyword>
<dbReference type="Gene3D" id="3.30.160.60">
    <property type="entry name" value="Classic Zinc Finger"/>
    <property type="match status" value="1"/>
</dbReference>
<dbReference type="InterPro" id="IPR039327">
    <property type="entry name" value="CON7-like"/>
</dbReference>
<keyword evidence="1" id="KW-0863">Zinc-finger</keyword>
<accession>A0AAV9I1M6</accession>
<feature type="compositionally biased region" description="Polar residues" evidence="2">
    <location>
        <begin position="415"/>
        <end position="426"/>
    </location>
</feature>
<feature type="compositionally biased region" description="Basic and acidic residues" evidence="2">
    <location>
        <begin position="320"/>
        <end position="335"/>
    </location>
</feature>
<evidence type="ECO:0000313" key="4">
    <source>
        <dbReference type="EMBL" id="KAK4465712.1"/>
    </source>
</evidence>
<feature type="compositionally biased region" description="Polar residues" evidence="2">
    <location>
        <begin position="29"/>
        <end position="44"/>
    </location>
</feature>
<dbReference type="CDD" id="cd22249">
    <property type="entry name" value="UDM1_RNF168_RNF169-like"/>
    <property type="match status" value="1"/>
</dbReference>
<reference evidence="4" key="1">
    <citation type="journal article" date="2023" name="Mol. Phylogenet. Evol.">
        <title>Genome-scale phylogeny and comparative genomics of the fungal order Sordariales.</title>
        <authorList>
            <person name="Hensen N."/>
            <person name="Bonometti L."/>
            <person name="Westerberg I."/>
            <person name="Brannstrom I.O."/>
            <person name="Guillou S."/>
            <person name="Cros-Aarteil S."/>
            <person name="Calhoun S."/>
            <person name="Haridas S."/>
            <person name="Kuo A."/>
            <person name="Mondo S."/>
            <person name="Pangilinan J."/>
            <person name="Riley R."/>
            <person name="LaButti K."/>
            <person name="Andreopoulos B."/>
            <person name="Lipzen A."/>
            <person name="Chen C."/>
            <person name="Yan M."/>
            <person name="Daum C."/>
            <person name="Ng V."/>
            <person name="Clum A."/>
            <person name="Steindorff A."/>
            <person name="Ohm R.A."/>
            <person name="Martin F."/>
            <person name="Silar P."/>
            <person name="Natvig D.O."/>
            <person name="Lalanne C."/>
            <person name="Gautier V."/>
            <person name="Ament-Velasquez S.L."/>
            <person name="Kruys A."/>
            <person name="Hutchinson M.I."/>
            <person name="Powell A.J."/>
            <person name="Barry K."/>
            <person name="Miller A.N."/>
            <person name="Grigoriev I.V."/>
            <person name="Debuchy R."/>
            <person name="Gladieux P."/>
            <person name="Hiltunen Thoren M."/>
            <person name="Johannesson H."/>
        </authorList>
    </citation>
    <scope>NUCLEOTIDE SEQUENCE</scope>
    <source>
        <strain evidence="4">PSN324</strain>
    </source>
</reference>